<protein>
    <recommendedName>
        <fullName evidence="2">Phosphorylase b kinase regulatory subunit</fullName>
    </recommendedName>
</protein>
<sequence>LVQLRLAYKTNTLDPSSAETRGSSPASRRAAEVAANQSRNMLKTTSRNADLDTNNSSRRDVTRTQMNAMKVDDLVDMLLETTVLEEQASIVHCLWMKHGPEYNTGINGQYVTVQMLMEEVYTKSCEGRMWALVRLTAGLLNKHLEELGKAVTHLLVRQKQITVGMPSKKEEAITCPKTNEELKEIMHRAYSDDPNAFMLSQEIIVSLGSLVRTEPKLFVEMFRLRIGLIIQVLASELARIKNLSAADAAENLMTISPFELKSMLFSLLSGRLLEEFVDDAEAARETRTGIGSFRRHIEERKSMRKSTRSLSGDTKKLTEQTPEDEDDEELAEDDFQFGIWLRHRRIDGALNRVPNNFYAALWDTVNRLPHGVRINDTILHWGLTQEMTRREMKFALEVEQALNRIAEPEYREMVVEALWLLGRLDKLVQSEEPNIPRDRPLDVDAVLRKANAIFVEHNVEMTRREMKFALEVEQALNRIAEPEYREMVGPTLSTVYHQGLLELEGLLRSQVVEALWLLGRLDKLVQSEEPNIPRDRPLDVDAVLRKANAIFVEHNREMGTIVLECCASGKQCDGARGLCRHLYDSAPAGEYGTSHYIIKAMILMFT</sequence>
<keyword evidence="2" id="KW-1003">Cell membrane</keyword>
<dbReference type="InterPro" id="IPR045583">
    <property type="entry name" value="KPBA/B_C"/>
</dbReference>
<dbReference type="InterPro" id="IPR011613">
    <property type="entry name" value="GH15-like"/>
</dbReference>
<feature type="compositionally biased region" description="Acidic residues" evidence="3">
    <location>
        <begin position="321"/>
        <end position="330"/>
    </location>
</feature>
<keyword evidence="2" id="KW-0472">Membrane</keyword>
<feature type="region of interest" description="Disordered" evidence="3">
    <location>
        <begin position="299"/>
        <end position="330"/>
    </location>
</feature>
<keyword evidence="2" id="KW-0636">Prenylation</keyword>
<comment type="pathway">
    <text evidence="2">Glycan biosynthesis; glycogen metabolism.</text>
</comment>
<feature type="compositionally biased region" description="Polar residues" evidence="3">
    <location>
        <begin position="35"/>
        <end position="56"/>
    </location>
</feature>
<dbReference type="EMBL" id="JOJR01000044">
    <property type="protein sequence ID" value="RCN48642.1"/>
    <property type="molecule type" value="Genomic_DNA"/>
</dbReference>
<feature type="domain" description="GH15-like" evidence="4">
    <location>
        <begin position="110"/>
        <end position="227"/>
    </location>
</feature>
<keyword evidence="2" id="KW-0449">Lipoprotein</keyword>
<feature type="domain" description="Phosphorylase b kinase regulatory subunit alpha/beta C-terminal" evidence="5">
    <location>
        <begin position="304"/>
        <end position="447"/>
    </location>
</feature>
<dbReference type="Pfam" id="PF19292">
    <property type="entry name" value="KPBB_C"/>
    <property type="match status" value="1"/>
</dbReference>
<comment type="subcellular location">
    <subcellularLocation>
        <location evidence="2">Cell membrane</location>
        <topology evidence="2">Lipid-anchor</topology>
        <orientation evidence="2">Cytoplasmic side</orientation>
    </subcellularLocation>
</comment>
<evidence type="ECO:0000313" key="7">
    <source>
        <dbReference type="Proteomes" id="UP000252519"/>
    </source>
</evidence>
<organism evidence="6 7">
    <name type="scientific">Ancylostoma caninum</name>
    <name type="common">Dog hookworm</name>
    <dbReference type="NCBI Taxonomy" id="29170"/>
    <lineage>
        <taxon>Eukaryota</taxon>
        <taxon>Metazoa</taxon>
        <taxon>Ecdysozoa</taxon>
        <taxon>Nematoda</taxon>
        <taxon>Chromadorea</taxon>
        <taxon>Rhabditida</taxon>
        <taxon>Rhabditina</taxon>
        <taxon>Rhabditomorpha</taxon>
        <taxon>Strongyloidea</taxon>
        <taxon>Ancylostomatidae</taxon>
        <taxon>Ancylostomatinae</taxon>
        <taxon>Ancylostoma</taxon>
    </lineage>
</organism>
<dbReference type="UniPathway" id="UPA00163"/>
<dbReference type="STRING" id="29170.A0A368GWA0"/>
<comment type="caution">
    <text evidence="6">The sequence shown here is derived from an EMBL/GenBank/DDBJ whole genome shotgun (WGS) entry which is preliminary data.</text>
</comment>
<dbReference type="GO" id="GO:0005977">
    <property type="term" value="P:glycogen metabolic process"/>
    <property type="evidence" value="ECO:0007669"/>
    <property type="project" value="UniProtKB-UniPathway"/>
</dbReference>
<keyword evidence="7" id="KW-1185">Reference proteome</keyword>
<dbReference type="GO" id="GO:0005516">
    <property type="term" value="F:calmodulin binding"/>
    <property type="evidence" value="ECO:0007669"/>
    <property type="project" value="UniProtKB-KW"/>
</dbReference>
<comment type="similarity">
    <text evidence="2">Belongs to the phosphorylase b kinase regulatory chain family.</text>
</comment>
<evidence type="ECO:0000313" key="6">
    <source>
        <dbReference type="EMBL" id="RCN48642.1"/>
    </source>
</evidence>
<feature type="region of interest" description="Disordered" evidence="3">
    <location>
        <begin position="34"/>
        <end position="59"/>
    </location>
</feature>
<dbReference type="Pfam" id="PF00723">
    <property type="entry name" value="Glyco_hydro_15"/>
    <property type="match status" value="1"/>
</dbReference>
<dbReference type="Proteomes" id="UP000252519">
    <property type="component" value="Unassembled WGS sequence"/>
</dbReference>
<dbReference type="GO" id="GO:0005964">
    <property type="term" value="C:phosphorylase kinase complex"/>
    <property type="evidence" value="ECO:0007669"/>
    <property type="project" value="TreeGrafter"/>
</dbReference>
<keyword evidence="6" id="KW-0418">Kinase</keyword>
<evidence type="ECO:0000256" key="2">
    <source>
        <dbReference type="RuleBase" id="RU364123"/>
    </source>
</evidence>
<name>A0A368GWA0_ANCCA</name>
<keyword evidence="6" id="KW-0808">Transferase</keyword>
<evidence type="ECO:0000259" key="5">
    <source>
        <dbReference type="Pfam" id="PF19292"/>
    </source>
</evidence>
<proteinExistence type="inferred from homology"/>
<gene>
    <name evidence="6" type="ORF">ANCCAN_05281</name>
</gene>
<dbReference type="GO" id="GO:0016301">
    <property type="term" value="F:kinase activity"/>
    <property type="evidence" value="ECO:0007669"/>
    <property type="project" value="UniProtKB-KW"/>
</dbReference>
<accession>A0A368GWA0</accession>
<keyword evidence="2" id="KW-0112">Calmodulin-binding</keyword>
<dbReference type="OrthoDB" id="5971574at2759"/>
<dbReference type="AlphaFoldDB" id="A0A368GWA0"/>
<reference evidence="6 7" key="1">
    <citation type="submission" date="2014-10" db="EMBL/GenBank/DDBJ databases">
        <title>Draft genome of the hookworm Ancylostoma caninum.</title>
        <authorList>
            <person name="Mitreva M."/>
        </authorList>
    </citation>
    <scope>NUCLEOTIDE SEQUENCE [LARGE SCALE GENOMIC DNA]</scope>
    <source>
        <strain evidence="6 7">Baltimore</strain>
    </source>
</reference>
<evidence type="ECO:0000256" key="1">
    <source>
        <dbReference type="ARBA" id="ARBA00023277"/>
    </source>
</evidence>
<keyword evidence="1 2" id="KW-0119">Carbohydrate metabolism</keyword>
<dbReference type="InterPro" id="IPR008734">
    <property type="entry name" value="PHK_A/B_su"/>
</dbReference>
<keyword evidence="2" id="KW-0321">Glycogen metabolism</keyword>
<evidence type="ECO:0000256" key="3">
    <source>
        <dbReference type="SAM" id="MobiDB-lite"/>
    </source>
</evidence>
<dbReference type="PANTHER" id="PTHR10749">
    <property type="entry name" value="PHOSPHORYLASE B KINASE REGULATORY SUBUNIT"/>
    <property type="match status" value="1"/>
</dbReference>
<dbReference type="GO" id="GO:0005886">
    <property type="term" value="C:plasma membrane"/>
    <property type="evidence" value="ECO:0007669"/>
    <property type="project" value="UniProtKB-SubCell"/>
</dbReference>
<evidence type="ECO:0000259" key="4">
    <source>
        <dbReference type="Pfam" id="PF00723"/>
    </source>
</evidence>
<feature type="non-terminal residue" evidence="6">
    <location>
        <position position="1"/>
    </location>
</feature>
<dbReference type="PANTHER" id="PTHR10749:SF7">
    <property type="entry name" value="PHOSPHORYLASE B KINASE REGULATORY SUBUNIT ALPHA-RELATED"/>
    <property type="match status" value="1"/>
</dbReference>
<comment type="function">
    <text evidence="2">Phosphorylase b kinase catalyzes the phosphorylation of serine in certain substrates, including troponin I.</text>
</comment>